<sequence>MNKLQTYLTEAGVPAELHAQALASLQSARKPALIRFWLGLTAPIVWVFIAALLPRKAEQLPRWLRWYDNNISINGDRSDWALIDGRHMRMPAPDEDVVHDDGQHVSYWPPYSPRSFLPRWNFNGIRNRCGWLAKKWGQTLENITYRAGLPVLDGEWGNPDIGRQVMGIRVACVGGVWQLVRTSNLWGGTKTENYGYEVLNANTIDRFATCTWTAWSWKGPKK</sequence>
<keyword evidence="1" id="KW-1133">Transmembrane helix</keyword>
<dbReference type="RefSeq" id="WP_182322420.1">
    <property type="nucleotide sequence ID" value="NZ_CP058554.1"/>
</dbReference>
<dbReference type="Proteomes" id="UP000515240">
    <property type="component" value="Chromosome"/>
</dbReference>
<name>A0A7G5EHW2_9BURK</name>
<proteinExistence type="predicted"/>
<evidence type="ECO:0000313" key="2">
    <source>
        <dbReference type="EMBL" id="QMV73587.1"/>
    </source>
</evidence>
<dbReference type="KEGG" id="cpis:HS961_12535"/>
<organism evidence="2 3">
    <name type="scientific">Comamonas piscis</name>
    <dbReference type="NCBI Taxonomy" id="1562974"/>
    <lineage>
        <taxon>Bacteria</taxon>
        <taxon>Pseudomonadati</taxon>
        <taxon>Pseudomonadota</taxon>
        <taxon>Betaproteobacteria</taxon>
        <taxon>Burkholderiales</taxon>
        <taxon>Comamonadaceae</taxon>
        <taxon>Comamonas</taxon>
    </lineage>
</organism>
<dbReference type="EMBL" id="CP058554">
    <property type="protein sequence ID" value="QMV73587.1"/>
    <property type="molecule type" value="Genomic_DNA"/>
</dbReference>
<keyword evidence="1" id="KW-0812">Transmembrane</keyword>
<evidence type="ECO:0000256" key="1">
    <source>
        <dbReference type="SAM" id="Phobius"/>
    </source>
</evidence>
<keyword evidence="3" id="KW-1185">Reference proteome</keyword>
<protein>
    <submittedName>
        <fullName evidence="2">Uncharacterized protein</fullName>
    </submittedName>
</protein>
<dbReference type="AlphaFoldDB" id="A0A7G5EHW2"/>
<reference evidence="2 3" key="1">
    <citation type="journal article" date="2020" name="G3 (Bethesda)">
        <title>CeMbio - The Caenorhabditis elegans Microbiome Resource.</title>
        <authorList>
            <person name="Dirksen P."/>
            <person name="Assie A."/>
            <person name="Zimmermann J."/>
            <person name="Zhang F."/>
            <person name="Tietje A.M."/>
            <person name="Marsh S.A."/>
            <person name="Felix M.A."/>
            <person name="Shapira M."/>
            <person name="Kaleta C."/>
            <person name="Schulenburg H."/>
            <person name="Samuel B."/>
        </authorList>
    </citation>
    <scope>NUCLEOTIDE SEQUENCE [LARGE SCALE GENOMIC DNA]</scope>
    <source>
        <strain evidence="2 3">BIGb0172</strain>
    </source>
</reference>
<gene>
    <name evidence="2" type="ORF">HS961_12535</name>
</gene>
<feature type="transmembrane region" description="Helical" evidence="1">
    <location>
        <begin position="34"/>
        <end position="53"/>
    </location>
</feature>
<keyword evidence="1" id="KW-0472">Membrane</keyword>
<accession>A0A7G5EHW2</accession>
<evidence type="ECO:0000313" key="3">
    <source>
        <dbReference type="Proteomes" id="UP000515240"/>
    </source>
</evidence>